<name>A0A3N3DRE4_9VIBR</name>
<dbReference type="EMBL" id="RKIK01000171">
    <property type="protein sequence ID" value="ROV56758.1"/>
    <property type="molecule type" value="Genomic_DNA"/>
</dbReference>
<dbReference type="Proteomes" id="UP000278792">
    <property type="component" value="Unassembled WGS sequence"/>
</dbReference>
<protein>
    <submittedName>
        <fullName evidence="1">Glycosyltransferase family 4 protein</fullName>
    </submittedName>
</protein>
<evidence type="ECO:0000313" key="1">
    <source>
        <dbReference type="EMBL" id="ROV56758.1"/>
    </source>
</evidence>
<organism evidence="1 2">
    <name type="scientific">Vibrio ponticus</name>
    <dbReference type="NCBI Taxonomy" id="265668"/>
    <lineage>
        <taxon>Bacteria</taxon>
        <taxon>Pseudomonadati</taxon>
        <taxon>Pseudomonadota</taxon>
        <taxon>Gammaproteobacteria</taxon>
        <taxon>Vibrionales</taxon>
        <taxon>Vibrionaceae</taxon>
        <taxon>Vibrio</taxon>
    </lineage>
</organism>
<gene>
    <name evidence="1" type="ORF">EGH82_23350</name>
</gene>
<feature type="non-terminal residue" evidence="1">
    <location>
        <position position="56"/>
    </location>
</feature>
<proteinExistence type="predicted"/>
<comment type="caution">
    <text evidence="1">The sequence shown here is derived from an EMBL/GenBank/DDBJ whole genome shotgun (WGS) entry which is preliminary data.</text>
</comment>
<dbReference type="GO" id="GO:0016740">
    <property type="term" value="F:transferase activity"/>
    <property type="evidence" value="ECO:0007669"/>
    <property type="project" value="UniProtKB-KW"/>
</dbReference>
<evidence type="ECO:0000313" key="2">
    <source>
        <dbReference type="Proteomes" id="UP000278792"/>
    </source>
</evidence>
<dbReference type="AlphaFoldDB" id="A0A3N3DRE4"/>
<accession>A0A3N3DRE4</accession>
<sequence>MKGIFVINSLSGGGAEKVFSKLMKMIDSDQKRQHDIEVIILDEKEELYSLPESITI</sequence>
<keyword evidence="1" id="KW-0808">Transferase</keyword>
<reference evidence="1 2" key="1">
    <citation type="submission" date="2018-11" db="EMBL/GenBank/DDBJ databases">
        <title>Vibrio ponticus strain CAIM 1751 pathogenic for the snapper Lutjanus guttatus.</title>
        <authorList>
            <person name="Soto-Rodriguez S."/>
            <person name="Lozano-Olvera R."/>
            <person name="Gomez-Gil B."/>
        </authorList>
    </citation>
    <scope>NUCLEOTIDE SEQUENCE [LARGE SCALE GENOMIC DNA]</scope>
    <source>
        <strain evidence="1 2">CAIM 1751</strain>
    </source>
</reference>